<sequence>MTLDEIIRINKWINFLIAGFVFVLVQFYFNSDNYKDDLLMKYSFQVSRYELLQKTNESENLDHLKMLLNKLILK</sequence>
<name>A0A376GHP2_9FLAO</name>
<accession>A0A376GHP2</accession>
<dbReference type="EMBL" id="UFXS01000001">
    <property type="protein sequence ID" value="STD58882.1"/>
    <property type="molecule type" value="Genomic_DNA"/>
</dbReference>
<evidence type="ECO:0000313" key="2">
    <source>
        <dbReference type="EMBL" id="STD58882.1"/>
    </source>
</evidence>
<keyword evidence="1" id="KW-0812">Transmembrane</keyword>
<gene>
    <name evidence="2" type="ORF">NCTC13456_02509</name>
</gene>
<keyword evidence="1" id="KW-0472">Membrane</keyword>
<protein>
    <submittedName>
        <fullName evidence="2">Uncharacterized protein</fullName>
    </submittedName>
</protein>
<evidence type="ECO:0000256" key="1">
    <source>
        <dbReference type="SAM" id="Phobius"/>
    </source>
</evidence>
<proteinExistence type="predicted"/>
<feature type="transmembrane region" description="Helical" evidence="1">
    <location>
        <begin position="12"/>
        <end position="29"/>
    </location>
</feature>
<organism evidence="2 3">
    <name type="scientific">Empedobacter falsenii</name>
    <dbReference type="NCBI Taxonomy" id="343874"/>
    <lineage>
        <taxon>Bacteria</taxon>
        <taxon>Pseudomonadati</taxon>
        <taxon>Bacteroidota</taxon>
        <taxon>Flavobacteriia</taxon>
        <taxon>Flavobacteriales</taxon>
        <taxon>Weeksellaceae</taxon>
        <taxon>Empedobacter</taxon>
    </lineage>
</organism>
<keyword evidence="1" id="KW-1133">Transmembrane helix</keyword>
<reference evidence="2 3" key="1">
    <citation type="submission" date="2018-06" db="EMBL/GenBank/DDBJ databases">
        <authorList>
            <consortium name="Pathogen Informatics"/>
            <person name="Doyle S."/>
        </authorList>
    </citation>
    <scope>NUCLEOTIDE SEQUENCE [LARGE SCALE GENOMIC DNA]</scope>
    <source>
        <strain evidence="2 3">NCTC13456</strain>
    </source>
</reference>
<dbReference type="Proteomes" id="UP000254737">
    <property type="component" value="Unassembled WGS sequence"/>
</dbReference>
<dbReference type="AlphaFoldDB" id="A0A376GHP2"/>
<evidence type="ECO:0000313" key="3">
    <source>
        <dbReference type="Proteomes" id="UP000254737"/>
    </source>
</evidence>